<evidence type="ECO:0000313" key="1">
    <source>
        <dbReference type="EMBL" id="SCM75203.1"/>
    </source>
</evidence>
<protein>
    <submittedName>
        <fullName evidence="1">Uncharacterized protein</fullName>
    </submittedName>
</protein>
<reference evidence="1" key="1">
    <citation type="submission" date="2016-08" db="EMBL/GenBank/DDBJ databases">
        <authorList>
            <person name="Seilhamer J.J."/>
        </authorList>
    </citation>
    <scope>NUCLEOTIDE SEQUENCE</scope>
    <source>
        <strain evidence="1">86</strain>
    </source>
</reference>
<dbReference type="AlphaFoldDB" id="A0A212LCB0"/>
<organism evidence="1">
    <name type="scientific">uncultured Pleomorphomonas sp</name>
    <dbReference type="NCBI Taxonomy" id="442121"/>
    <lineage>
        <taxon>Bacteria</taxon>
        <taxon>Pseudomonadati</taxon>
        <taxon>Pseudomonadota</taxon>
        <taxon>Alphaproteobacteria</taxon>
        <taxon>Hyphomicrobiales</taxon>
        <taxon>Pleomorphomonadaceae</taxon>
        <taxon>Pleomorphomonas</taxon>
        <taxon>environmental samples</taxon>
    </lineage>
</organism>
<dbReference type="EMBL" id="FMJD01000005">
    <property type="protein sequence ID" value="SCM75203.1"/>
    <property type="molecule type" value="Genomic_DNA"/>
</dbReference>
<accession>A0A212LCB0</accession>
<sequence>MRNQRASFLPANISHISPPVIKFRPDNQVKTVSSVGFPRKMAEKAAASTNGACIGQAICRNPDAITTS</sequence>
<name>A0A212LCB0_9HYPH</name>
<gene>
    <name evidence="1" type="ORF">KL86PLE_130604</name>
</gene>
<proteinExistence type="predicted"/>